<feature type="transmembrane region" description="Helical" evidence="6">
    <location>
        <begin position="73"/>
        <end position="96"/>
    </location>
</feature>
<dbReference type="Pfam" id="PF01594">
    <property type="entry name" value="AI-2E_transport"/>
    <property type="match status" value="1"/>
</dbReference>
<evidence type="ECO:0000256" key="1">
    <source>
        <dbReference type="ARBA" id="ARBA00004141"/>
    </source>
</evidence>
<comment type="similarity">
    <text evidence="2">Belongs to the autoinducer-2 exporter (AI-2E) (TC 2.A.86) family.</text>
</comment>
<evidence type="ECO:0000256" key="5">
    <source>
        <dbReference type="ARBA" id="ARBA00023136"/>
    </source>
</evidence>
<dbReference type="AlphaFoldDB" id="A0A9Q8CLL9"/>
<accession>A0A9Q8CLL9</accession>
<evidence type="ECO:0000256" key="3">
    <source>
        <dbReference type="ARBA" id="ARBA00022692"/>
    </source>
</evidence>
<keyword evidence="5 6" id="KW-0472">Membrane</keyword>
<dbReference type="GO" id="GO:0016020">
    <property type="term" value="C:membrane"/>
    <property type="evidence" value="ECO:0007669"/>
    <property type="project" value="UniProtKB-SubCell"/>
</dbReference>
<dbReference type="Proteomes" id="UP000295280">
    <property type="component" value="Unassembled WGS sequence"/>
</dbReference>
<dbReference type="EMBL" id="SCWD01000001">
    <property type="protein sequence ID" value="TDM03811.1"/>
    <property type="molecule type" value="Genomic_DNA"/>
</dbReference>
<evidence type="ECO:0000256" key="2">
    <source>
        <dbReference type="ARBA" id="ARBA00009773"/>
    </source>
</evidence>
<dbReference type="RefSeq" id="WP_133416674.1">
    <property type="nucleotide sequence ID" value="NZ_SCWD01000001.1"/>
</dbReference>
<name>A0A9Q8CLL9_9STAP</name>
<feature type="transmembrane region" description="Helical" evidence="6">
    <location>
        <begin position="307"/>
        <end position="332"/>
    </location>
</feature>
<dbReference type="PANTHER" id="PTHR21716">
    <property type="entry name" value="TRANSMEMBRANE PROTEIN"/>
    <property type="match status" value="1"/>
</dbReference>
<evidence type="ECO:0000313" key="8">
    <source>
        <dbReference type="Proteomes" id="UP000295280"/>
    </source>
</evidence>
<evidence type="ECO:0000313" key="7">
    <source>
        <dbReference type="EMBL" id="TDM03811.1"/>
    </source>
</evidence>
<comment type="subcellular location">
    <subcellularLocation>
        <location evidence="1">Membrane</location>
        <topology evidence="1">Multi-pass membrane protein</topology>
    </subcellularLocation>
</comment>
<dbReference type="PANTHER" id="PTHR21716:SF69">
    <property type="entry name" value="TRANSPORT PROTEIN YUBA-RELATED"/>
    <property type="match status" value="1"/>
</dbReference>
<dbReference type="InterPro" id="IPR002549">
    <property type="entry name" value="AI-2E-like"/>
</dbReference>
<feature type="transmembrane region" description="Helical" evidence="6">
    <location>
        <begin position="223"/>
        <end position="248"/>
    </location>
</feature>
<keyword evidence="4 6" id="KW-1133">Transmembrane helix</keyword>
<organism evidence="7 8">
    <name type="scientific">Macrococcus carouselicus</name>
    <dbReference type="NCBI Taxonomy" id="69969"/>
    <lineage>
        <taxon>Bacteria</taxon>
        <taxon>Bacillati</taxon>
        <taxon>Bacillota</taxon>
        <taxon>Bacilli</taxon>
        <taxon>Bacillales</taxon>
        <taxon>Staphylococcaceae</taxon>
        <taxon>Macrococcus</taxon>
    </lineage>
</organism>
<gene>
    <name evidence="7" type="ORF">ERX40_01205</name>
</gene>
<feature type="transmembrane region" description="Helical" evidence="6">
    <location>
        <begin position="6"/>
        <end position="24"/>
    </location>
</feature>
<evidence type="ECO:0000256" key="6">
    <source>
        <dbReference type="SAM" id="Phobius"/>
    </source>
</evidence>
<feature type="transmembrane region" description="Helical" evidence="6">
    <location>
        <begin position="154"/>
        <end position="178"/>
    </location>
</feature>
<dbReference type="OrthoDB" id="9793390at2"/>
<protein>
    <submittedName>
        <fullName evidence="7">AI-2E family transporter</fullName>
    </submittedName>
</protein>
<feature type="transmembrane region" description="Helical" evidence="6">
    <location>
        <begin position="31"/>
        <end position="53"/>
    </location>
</feature>
<reference evidence="7 8" key="1">
    <citation type="submission" date="2019-01" db="EMBL/GenBank/DDBJ databases">
        <title>Draft genome sequences of the type strains of six Macrococcus species.</title>
        <authorList>
            <person name="Mazhar S."/>
            <person name="Altermann E."/>
            <person name="Hill C."/>
            <person name="Mcauliffe O."/>
        </authorList>
    </citation>
    <scope>NUCLEOTIDE SEQUENCE [LARGE SCALE GENOMIC DNA]</scope>
    <source>
        <strain evidence="7 8">ATCC 51828</strain>
    </source>
</reference>
<proteinExistence type="inferred from homology"/>
<feature type="transmembrane region" description="Helical" evidence="6">
    <location>
        <begin position="260"/>
        <end position="287"/>
    </location>
</feature>
<sequence length="371" mass="41992">MFNKVWFRVAVVMLLVFLVIKYFLEINHIFYPLIVIFKSVALPLVLGGFLYYITVPFQNYLERKKNLPRWKSLLIIVMLMVILVAAFVMALGPLLAGQINSFIKNFPSIQKEFQSYVSYALDQRDKMPDDVKERINNAISQFNSMIGQVMKNSIQYITTFISTLFLLILVPFFLIYMLKDHDRFVPFVATKFTGRRKKFVADLLSDIDSTLKNYIQGQVTVSIILGTLLLIGYLVIGLDYALVLALWGMVTNLIPFLGPYLAIIPALIIALLQDPLMVVYVIVIMTIAQQLEGNVITPNIMGKSLNIHPLTIITVILAAGNFGGFVAILVAVPTYAVLKTIVTNVYHHRQSIAQQANKTVREPQKKERPLS</sequence>
<keyword evidence="8" id="KW-1185">Reference proteome</keyword>
<dbReference type="GO" id="GO:0055085">
    <property type="term" value="P:transmembrane transport"/>
    <property type="evidence" value="ECO:0007669"/>
    <property type="project" value="TreeGrafter"/>
</dbReference>
<comment type="caution">
    <text evidence="7">The sequence shown here is derived from an EMBL/GenBank/DDBJ whole genome shotgun (WGS) entry which is preliminary data.</text>
</comment>
<evidence type="ECO:0000256" key="4">
    <source>
        <dbReference type="ARBA" id="ARBA00022989"/>
    </source>
</evidence>
<keyword evidence="3 6" id="KW-0812">Transmembrane</keyword>